<dbReference type="AlphaFoldDB" id="A0A9J6ZLF5"/>
<dbReference type="EMBL" id="CP098400">
    <property type="protein sequence ID" value="URW78684.1"/>
    <property type="molecule type" value="Genomic_DNA"/>
</dbReference>
<reference evidence="1" key="2">
    <citation type="submission" date="2022-06" db="EMBL/GenBank/DDBJ databases">
        <title>Xiashengella guii gen. nov. sp. nov., a bacterium isolated form anaerobic digestion tank.</title>
        <authorList>
            <person name="Huang H."/>
        </authorList>
    </citation>
    <scope>NUCLEOTIDE SEQUENCE</scope>
    <source>
        <strain evidence="1">Ai-910</strain>
    </source>
</reference>
<dbReference type="Gene3D" id="3.10.50.40">
    <property type="match status" value="1"/>
</dbReference>
<protein>
    <submittedName>
        <fullName evidence="1">Uncharacterized protein</fullName>
    </submittedName>
</protein>
<keyword evidence="2" id="KW-1185">Reference proteome</keyword>
<evidence type="ECO:0000313" key="2">
    <source>
        <dbReference type="Proteomes" id="UP001056426"/>
    </source>
</evidence>
<proteinExistence type="predicted"/>
<organism evidence="1 2">
    <name type="scientific">Xiashengella succiniciproducens</name>
    <dbReference type="NCBI Taxonomy" id="2949635"/>
    <lineage>
        <taxon>Bacteria</taxon>
        <taxon>Pseudomonadati</taxon>
        <taxon>Bacteroidota</taxon>
        <taxon>Bacteroidia</taxon>
        <taxon>Marinilabiliales</taxon>
        <taxon>Marinilabiliaceae</taxon>
        <taxon>Xiashengella</taxon>
    </lineage>
</organism>
<reference evidence="1" key="1">
    <citation type="submission" date="2022-05" db="EMBL/GenBank/DDBJ databases">
        <authorList>
            <person name="Sun X."/>
        </authorList>
    </citation>
    <scope>NUCLEOTIDE SEQUENCE</scope>
    <source>
        <strain evidence="1">Ai-910</strain>
    </source>
</reference>
<name>A0A9J6ZLF5_9BACT</name>
<sequence>MVKSICKFCGIVLLASAFVLYPSCDDPYEGVDYSKLIAGEKQLREEYIELVLKDSAFATSDRMIDKREDEGWIGFILEKGLSQDSVLPGRTVGIRYNYYYVVRDSVDNPATSPRYTNYDIGSPATYRVGAWSTSDTEIFRGVDLAIRHMCLYGKSFIIMPYDLGDNNYYPVVAEIEVVYMELD</sequence>
<dbReference type="KEGG" id="alkq:M9189_07375"/>
<evidence type="ECO:0000313" key="1">
    <source>
        <dbReference type="EMBL" id="URW78684.1"/>
    </source>
</evidence>
<gene>
    <name evidence="1" type="ORF">M9189_07375</name>
</gene>
<dbReference type="InterPro" id="IPR046357">
    <property type="entry name" value="PPIase_dom_sf"/>
</dbReference>
<dbReference type="SUPFAM" id="SSF54534">
    <property type="entry name" value="FKBP-like"/>
    <property type="match status" value="1"/>
</dbReference>
<dbReference type="GO" id="GO:0003755">
    <property type="term" value="F:peptidyl-prolyl cis-trans isomerase activity"/>
    <property type="evidence" value="ECO:0007669"/>
    <property type="project" value="InterPro"/>
</dbReference>
<dbReference type="Proteomes" id="UP001056426">
    <property type="component" value="Chromosome"/>
</dbReference>
<dbReference type="RefSeq" id="WP_250722045.1">
    <property type="nucleotide sequence ID" value="NZ_CP098400.1"/>
</dbReference>
<accession>A0A9J6ZLF5</accession>